<dbReference type="InterPro" id="IPR005502">
    <property type="entry name" value="Ribosyl_crysJ1"/>
</dbReference>
<keyword evidence="3" id="KW-1185">Reference proteome</keyword>
<evidence type="ECO:0000256" key="1">
    <source>
        <dbReference type="SAM" id="Phobius"/>
    </source>
</evidence>
<keyword evidence="1" id="KW-0812">Transmembrane</keyword>
<sequence length="443" mass="49335">MQMTLHNSRTYCRYGFNILNCVIVIYFTIFVSGVLTGFCNDFSNNLQDFSSEIESSCAVEETKSAVIKMSEQVLKAREGAVWGMLIADALSMPVHWYYNPDDIRRGYGGTGWHNKSQPVVGSVILHDKLKFWQSGDRSTHYHQGMRAGENTLNSVVALQMLKTLQRVDPKVEKDARDVRGSVLEDYVKFMTTPGSHNDTYAESFHRSFFKDWSEQDVKYTSAEDLLSFTDKRYKEKNKGNQDSQLVVIGAMSPALPWILRNARKPENQGVKETLEFVKCTHPVPAIIPFVDMYTRLLHAVMNGRDLKQEIMGVLSHSELGGPQKREMVLSLLDRAASHAKGSEGRLKADQQATQTLGSACYIEGAMSSMLYLAYQYADDFQAGVLANANCGGENCHRGAALGALLGANAVNKGQEIPAKLREGLVVKQAVESLLQDLRQPVDS</sequence>
<accession>A0ABY7G086</accession>
<organism evidence="2 3">
    <name type="scientific">Mya arenaria</name>
    <name type="common">Soft-shell clam</name>
    <dbReference type="NCBI Taxonomy" id="6604"/>
    <lineage>
        <taxon>Eukaryota</taxon>
        <taxon>Metazoa</taxon>
        <taxon>Spiralia</taxon>
        <taxon>Lophotrochozoa</taxon>
        <taxon>Mollusca</taxon>
        <taxon>Bivalvia</taxon>
        <taxon>Autobranchia</taxon>
        <taxon>Heteroconchia</taxon>
        <taxon>Euheterodonta</taxon>
        <taxon>Imparidentia</taxon>
        <taxon>Neoheterodontei</taxon>
        <taxon>Myida</taxon>
        <taxon>Myoidea</taxon>
        <taxon>Myidae</taxon>
        <taxon>Mya</taxon>
    </lineage>
</organism>
<dbReference type="InterPro" id="IPR050792">
    <property type="entry name" value="ADP-ribosylglycohydrolase"/>
</dbReference>
<evidence type="ECO:0000313" key="2">
    <source>
        <dbReference type="EMBL" id="WAR27302.1"/>
    </source>
</evidence>
<proteinExistence type="predicted"/>
<dbReference type="PANTHER" id="PTHR16222:SF34">
    <property type="entry name" value="ADP-RIBOSYLGLYCOHYDROLASE"/>
    <property type="match status" value="1"/>
</dbReference>
<keyword evidence="1" id="KW-0472">Membrane</keyword>
<dbReference type="PANTHER" id="PTHR16222">
    <property type="entry name" value="ADP-RIBOSYLGLYCOHYDROLASE"/>
    <property type="match status" value="1"/>
</dbReference>
<reference evidence="2" key="1">
    <citation type="submission" date="2022-11" db="EMBL/GenBank/DDBJ databases">
        <title>Centuries of genome instability and evolution in soft-shell clam transmissible cancer (bioRxiv).</title>
        <authorList>
            <person name="Hart S.F.M."/>
            <person name="Yonemitsu M.A."/>
            <person name="Giersch R.M."/>
            <person name="Beal B.F."/>
            <person name="Arriagada G."/>
            <person name="Davis B.W."/>
            <person name="Ostrander E.A."/>
            <person name="Goff S.P."/>
            <person name="Metzger M.J."/>
        </authorList>
    </citation>
    <scope>NUCLEOTIDE SEQUENCE</scope>
    <source>
        <strain evidence="2">MELC-2E11</strain>
        <tissue evidence="2">Siphon/mantle</tissue>
    </source>
</reference>
<evidence type="ECO:0000313" key="3">
    <source>
        <dbReference type="Proteomes" id="UP001164746"/>
    </source>
</evidence>
<dbReference type="EMBL" id="CP111026">
    <property type="protein sequence ID" value="WAR27302.1"/>
    <property type="molecule type" value="Genomic_DNA"/>
</dbReference>
<evidence type="ECO:0008006" key="4">
    <source>
        <dbReference type="Google" id="ProtNLM"/>
    </source>
</evidence>
<dbReference type="Pfam" id="PF03747">
    <property type="entry name" value="ADP_ribosyl_GH"/>
    <property type="match status" value="1"/>
</dbReference>
<dbReference type="InterPro" id="IPR036705">
    <property type="entry name" value="Ribosyl_crysJ1_sf"/>
</dbReference>
<keyword evidence="1" id="KW-1133">Transmembrane helix</keyword>
<name>A0ABY7G086_MYAAR</name>
<protein>
    <recommendedName>
        <fullName evidence="4">ADP-ribosylglycohydrolase</fullName>
    </recommendedName>
</protein>
<feature type="transmembrane region" description="Helical" evidence="1">
    <location>
        <begin position="12"/>
        <end position="35"/>
    </location>
</feature>
<dbReference type="Proteomes" id="UP001164746">
    <property type="component" value="Chromosome 15"/>
</dbReference>
<gene>
    <name evidence="2" type="ORF">MAR_013006</name>
</gene>
<dbReference type="SUPFAM" id="SSF101478">
    <property type="entry name" value="ADP-ribosylglycohydrolase"/>
    <property type="match status" value="1"/>
</dbReference>
<dbReference type="Gene3D" id="1.10.4080.10">
    <property type="entry name" value="ADP-ribosylation/Crystallin J1"/>
    <property type="match status" value="1"/>
</dbReference>